<feature type="transmembrane region" description="Helical" evidence="6">
    <location>
        <begin position="12"/>
        <end position="36"/>
    </location>
</feature>
<dbReference type="Proteomes" id="UP000265419">
    <property type="component" value="Unassembled WGS sequence"/>
</dbReference>
<feature type="transmembrane region" description="Helical" evidence="6">
    <location>
        <begin position="110"/>
        <end position="131"/>
    </location>
</feature>
<dbReference type="InterPro" id="IPR019108">
    <property type="entry name" value="Caa3_assmbl_CtaG-rel"/>
</dbReference>
<evidence type="ECO:0000256" key="4">
    <source>
        <dbReference type="ARBA" id="ARBA00022989"/>
    </source>
</evidence>
<feature type="transmembrane region" description="Helical" evidence="6">
    <location>
        <begin position="297"/>
        <end position="316"/>
    </location>
</feature>
<dbReference type="PANTHER" id="PTHR34820">
    <property type="entry name" value="INNER MEMBRANE PROTEIN YEBZ"/>
    <property type="match status" value="1"/>
</dbReference>
<feature type="transmembrane region" description="Helical" evidence="6">
    <location>
        <begin position="264"/>
        <end position="285"/>
    </location>
</feature>
<sequence>MANIAEKDRPRVALWLALPALPIALIVTVLGLWMAGSVAASALGDPGAFTRWGLPIARLIHDGAMTLTIGTLIFATAILPRSTKPHRAGPGETSTDGGEPQPAFLRTVNVAAGAAAVWTLAAAAVAVLSYSDAAGLPLSTDSAFTSGFGDFLVNIAMGRAWAAATILAALTTTLAFALRSPAGLACATVCAMSVIIPMALIGHASGGDDHWGAVNGIGLHLAGVAMWAGGIGALAVVAGLLGHRTPQVTGKSGNVMGADVLSRFSALATAALFLVVGSGVVSALIRVNHLDQLGSPYGILLLLKLFLSVILAFLGLAHRRSVIPRLRAGDLSARRAAWSVIGVEVAIMSAVMGLATVLGRTAPPVPEEQPAEMTPARRLTGYELPPELHLPEWITVWRFDWLWVAVIVFLAVAYTRWFVRVRRRGDSWSVWRLLSFYVGLIALFYITSGAPAVYGMVLFSMHMVDHMALTMVAPFFLVVGSPIALALKAMGSRNDGTRGPREWTLTLIHSKYAALVTNPIFAAVNFAGSIILFYNTDVFGLSLRYHVGHELMIVHFLLTGYIFAVNMIGLDPLPRRATYPMRLVMLLATMVFHAFYATSLMGTEVLIQPDWFGNLGRPWGDSAIADQKAGAGAMWGIGEVPTLLLALGVAIGWSRSDERETKRRDREADRSGEAELNEYNDMFARLAAADAEQKRRTGRN</sequence>
<evidence type="ECO:0000313" key="8">
    <source>
        <dbReference type="EMBL" id="RII41558.1"/>
    </source>
</evidence>
<dbReference type="EMBL" id="QQXK01000025">
    <property type="protein sequence ID" value="RII41558.1"/>
    <property type="molecule type" value="Genomic_DNA"/>
</dbReference>
<evidence type="ECO:0000256" key="1">
    <source>
        <dbReference type="ARBA" id="ARBA00004651"/>
    </source>
</evidence>
<feature type="transmembrane region" description="Helical" evidence="6">
    <location>
        <begin position="512"/>
        <end position="533"/>
    </location>
</feature>
<keyword evidence="4 6" id="KW-1133">Transmembrane helix</keyword>
<accession>A0A399J7S1</accession>
<evidence type="ECO:0000256" key="2">
    <source>
        <dbReference type="ARBA" id="ARBA00022475"/>
    </source>
</evidence>
<dbReference type="InterPro" id="IPR008457">
    <property type="entry name" value="Cu-R_CopD_dom"/>
</dbReference>
<feature type="domain" description="Copper resistance protein D" evidence="7">
    <location>
        <begin position="259"/>
        <end position="358"/>
    </location>
</feature>
<keyword evidence="2" id="KW-1003">Cell membrane</keyword>
<proteinExistence type="predicted"/>
<evidence type="ECO:0000256" key="6">
    <source>
        <dbReference type="SAM" id="Phobius"/>
    </source>
</evidence>
<evidence type="ECO:0000256" key="3">
    <source>
        <dbReference type="ARBA" id="ARBA00022692"/>
    </source>
</evidence>
<name>A0A399J7S1_9MICC</name>
<feature type="transmembrane region" description="Helical" evidence="6">
    <location>
        <begin position="431"/>
        <end position="454"/>
    </location>
</feature>
<feature type="transmembrane region" description="Helical" evidence="6">
    <location>
        <begin position="224"/>
        <end position="243"/>
    </location>
</feature>
<reference evidence="8 9" key="1">
    <citation type="submission" date="2018-07" db="EMBL/GenBank/DDBJ databases">
        <title>Arthrobacter sp. nov., isolated from raw cow's milk with high bacterial count.</title>
        <authorList>
            <person name="Hahne J."/>
            <person name="Isele D."/>
            <person name="Lipski A."/>
        </authorList>
    </citation>
    <scope>NUCLEOTIDE SEQUENCE [LARGE SCALE GENOMIC DNA]</scope>
    <source>
        <strain evidence="8 9">JZ R-35</strain>
    </source>
</reference>
<dbReference type="Pfam" id="PF09678">
    <property type="entry name" value="Caa3_CtaG"/>
    <property type="match status" value="1"/>
</dbReference>
<gene>
    <name evidence="8" type="ORF">DWB68_12010</name>
</gene>
<comment type="subcellular location">
    <subcellularLocation>
        <location evidence="1">Cell membrane</location>
        <topology evidence="1">Multi-pass membrane protein</topology>
    </subcellularLocation>
</comment>
<feature type="transmembrane region" description="Helical" evidence="6">
    <location>
        <begin position="151"/>
        <end position="170"/>
    </location>
</feature>
<feature type="transmembrane region" description="Helical" evidence="6">
    <location>
        <begin position="633"/>
        <end position="654"/>
    </location>
</feature>
<feature type="transmembrane region" description="Helical" evidence="6">
    <location>
        <begin position="182"/>
        <end position="204"/>
    </location>
</feature>
<dbReference type="GO" id="GO:0005886">
    <property type="term" value="C:plasma membrane"/>
    <property type="evidence" value="ECO:0007669"/>
    <property type="project" value="UniProtKB-SubCell"/>
</dbReference>
<comment type="caution">
    <text evidence="8">The sequence shown here is derived from an EMBL/GenBank/DDBJ whole genome shotgun (WGS) entry which is preliminary data.</text>
</comment>
<dbReference type="RefSeq" id="WP_119425363.1">
    <property type="nucleotide sequence ID" value="NZ_QQXK01000025.1"/>
</dbReference>
<protein>
    <submittedName>
        <fullName evidence="8">Copper resistance protein CopD</fullName>
    </submittedName>
</protein>
<evidence type="ECO:0000259" key="7">
    <source>
        <dbReference type="Pfam" id="PF05425"/>
    </source>
</evidence>
<feature type="transmembrane region" description="Helical" evidence="6">
    <location>
        <begin position="553"/>
        <end position="571"/>
    </location>
</feature>
<keyword evidence="5 6" id="KW-0472">Membrane</keyword>
<evidence type="ECO:0000313" key="9">
    <source>
        <dbReference type="Proteomes" id="UP000265419"/>
    </source>
</evidence>
<feature type="transmembrane region" description="Helical" evidence="6">
    <location>
        <begin position="401"/>
        <end position="419"/>
    </location>
</feature>
<organism evidence="8 9">
    <name type="scientific">Galactobacter valiniphilus</name>
    <dbReference type="NCBI Taxonomy" id="2676122"/>
    <lineage>
        <taxon>Bacteria</taxon>
        <taxon>Bacillati</taxon>
        <taxon>Actinomycetota</taxon>
        <taxon>Actinomycetes</taxon>
        <taxon>Micrococcales</taxon>
        <taxon>Micrococcaceae</taxon>
        <taxon>Galactobacter</taxon>
    </lineage>
</organism>
<dbReference type="InterPro" id="IPR032694">
    <property type="entry name" value="CopC/D"/>
</dbReference>
<keyword evidence="3 6" id="KW-0812">Transmembrane</keyword>
<feature type="transmembrane region" description="Helical" evidence="6">
    <location>
        <begin position="583"/>
        <end position="602"/>
    </location>
</feature>
<dbReference type="PANTHER" id="PTHR34820:SF4">
    <property type="entry name" value="INNER MEMBRANE PROTEIN YEBZ"/>
    <property type="match status" value="1"/>
</dbReference>
<keyword evidence="9" id="KW-1185">Reference proteome</keyword>
<feature type="transmembrane region" description="Helical" evidence="6">
    <location>
        <begin position="56"/>
        <end position="79"/>
    </location>
</feature>
<dbReference type="Pfam" id="PF05425">
    <property type="entry name" value="CopD"/>
    <property type="match status" value="1"/>
</dbReference>
<feature type="transmembrane region" description="Helical" evidence="6">
    <location>
        <begin position="336"/>
        <end position="358"/>
    </location>
</feature>
<feature type="transmembrane region" description="Helical" evidence="6">
    <location>
        <begin position="466"/>
        <end position="491"/>
    </location>
</feature>
<evidence type="ECO:0000256" key="5">
    <source>
        <dbReference type="ARBA" id="ARBA00023136"/>
    </source>
</evidence>
<dbReference type="GO" id="GO:0006825">
    <property type="term" value="P:copper ion transport"/>
    <property type="evidence" value="ECO:0007669"/>
    <property type="project" value="InterPro"/>
</dbReference>
<dbReference type="AlphaFoldDB" id="A0A399J7S1"/>